<evidence type="ECO:0000259" key="6">
    <source>
        <dbReference type="SMART" id="SM01329"/>
    </source>
</evidence>
<dbReference type="Pfam" id="PF00180">
    <property type="entry name" value="Iso_dh"/>
    <property type="match status" value="2"/>
</dbReference>
<dbReference type="InterPro" id="IPR016024">
    <property type="entry name" value="ARM-type_fold"/>
</dbReference>
<evidence type="ECO:0000256" key="3">
    <source>
        <dbReference type="ARBA" id="ARBA00007769"/>
    </source>
</evidence>
<dbReference type="EMBL" id="BAUL01000063">
    <property type="protein sequence ID" value="GAD93666.1"/>
    <property type="molecule type" value="Genomic_DNA"/>
</dbReference>
<dbReference type="Gene3D" id="3.40.718.10">
    <property type="entry name" value="Isopropylmalate Dehydrogenase"/>
    <property type="match status" value="1"/>
</dbReference>
<evidence type="ECO:0000256" key="4">
    <source>
        <dbReference type="ARBA" id="ARBA00023242"/>
    </source>
</evidence>
<organism evidence="7 8">
    <name type="scientific">Byssochlamys spectabilis (strain No. 5 / NBRC 109023)</name>
    <name type="common">Paecilomyces variotii</name>
    <dbReference type="NCBI Taxonomy" id="1356009"/>
    <lineage>
        <taxon>Eukaryota</taxon>
        <taxon>Fungi</taxon>
        <taxon>Dikarya</taxon>
        <taxon>Ascomycota</taxon>
        <taxon>Pezizomycotina</taxon>
        <taxon>Eurotiomycetes</taxon>
        <taxon>Eurotiomycetidae</taxon>
        <taxon>Eurotiales</taxon>
        <taxon>Thermoascaceae</taxon>
        <taxon>Paecilomyces</taxon>
    </lineage>
</organism>
<evidence type="ECO:0000313" key="7">
    <source>
        <dbReference type="EMBL" id="GAD93666.1"/>
    </source>
</evidence>
<feature type="domain" description="Isopropylmalate dehydrogenase-like" evidence="6">
    <location>
        <begin position="13"/>
        <end position="361"/>
    </location>
</feature>
<dbReference type="SMART" id="SM01329">
    <property type="entry name" value="Iso_dh"/>
    <property type="match status" value="1"/>
</dbReference>
<keyword evidence="4" id="KW-0539">Nucleus</keyword>
<comment type="similarity">
    <text evidence="3">Belongs to the isocitrate and isopropylmalate dehydrogenases family.</text>
</comment>
<dbReference type="GO" id="GO:0006355">
    <property type="term" value="P:regulation of DNA-templated transcription"/>
    <property type="evidence" value="ECO:0007669"/>
    <property type="project" value="InterPro"/>
</dbReference>
<reference evidence="8" key="1">
    <citation type="journal article" date="2014" name="Genome Announc.">
        <title>Draft genome sequence of the formaldehyde-resistant fungus Byssochlamys spectabilis No. 5 (anamorph Paecilomyces variotii No. 5) (NBRC109023).</title>
        <authorList>
            <person name="Oka T."/>
            <person name="Ekino K."/>
            <person name="Fukuda K."/>
            <person name="Nomura Y."/>
        </authorList>
    </citation>
    <scope>NUCLEOTIDE SEQUENCE [LARGE SCALE GENOMIC DNA]</scope>
    <source>
        <strain evidence="8">No. 5 / NBRC 109023</strain>
    </source>
</reference>
<gene>
    <name evidence="7" type="ORF">PVAR5_2279</name>
</gene>
<accession>V5FVC0</accession>
<dbReference type="eggNOG" id="KOG1926">
    <property type="taxonomic scope" value="Eukaryota"/>
</dbReference>
<feature type="region of interest" description="Disordered" evidence="5">
    <location>
        <begin position="1149"/>
        <end position="1171"/>
    </location>
</feature>
<comment type="caution">
    <text evidence="7">The sequence shown here is derived from an EMBL/GenBank/DDBJ whole genome shotgun (WGS) entry which is preliminary data.</text>
</comment>
<proteinExistence type="inferred from homology"/>
<dbReference type="eggNOG" id="KOG0786">
    <property type="taxonomic scope" value="Eukaryota"/>
</dbReference>
<dbReference type="PANTHER" id="PTHR13213:SF2">
    <property type="entry name" value="MYB-BINDING PROTEIN 1A"/>
    <property type="match status" value="1"/>
</dbReference>
<feature type="compositionally biased region" description="Acidic residues" evidence="5">
    <location>
        <begin position="1079"/>
        <end position="1104"/>
    </location>
</feature>
<feature type="compositionally biased region" description="Acidic residues" evidence="5">
    <location>
        <begin position="1158"/>
        <end position="1171"/>
    </location>
</feature>
<feature type="region of interest" description="Disordered" evidence="5">
    <location>
        <begin position="1078"/>
        <end position="1134"/>
    </location>
</feature>
<protein>
    <recommendedName>
        <fullName evidence="6">Isopropylmalate dehydrogenase-like domain-containing protein</fullName>
    </recommendedName>
</protein>
<sequence>MSPGKVDSRSSYKIASIPADGIGPEVISAGITVLQKLAATLGTFDITFENFDWSSDYYKKHGRYIPEGGLETLKKFDAILFGAVGAPDVPDHISLWGLRLAICQPFQQYANVRPTKVFKGTESPLRKCNVGDLDWVIIRENSEGEYAGQGGRSHVGKPWEVSTEVSIFTRHGVERLMNFAFETARSRPKKHITVVTKSNAQRNGLVMWDEVAAQVAAKFPDVQCDKMLVDAMTTRMVLKPESLDTIVATNLVSATRVMIMFWKQGFDSDTAKHADILSDLAAALAGSIGIAPTSNLDPTRENPSMFEPIHGSAFDITGKGVANPVATFWTASEMLAWLGEKDAAKKLLDCFAILSVGLTGIFVVCYSGRRVKMVQNHAASKKRRREAFNVDVKLVEIYEDLANEKDEIRLKAAQELVSRFLPENKPTDDQIQKALQRLFRGLCSSRKAARVGFSIALTEILSQIFSPSQTLGSEWSISKALDIWESQSDASGGASGQEERDHHFGRLFGAEAIIKSSVLFHAKASFQDWTRVLTVIFDLAKKKPWLREECGWIMYRCISDLAAQKLDTKYVEAILDQLYANDLARTPEGVAIWLAAKDSFSKAKFPQNVWKYEDPLDSRDKSTLAKIMKESSDVEAQSEGGGAKASGVWNSKLHFAWDAVLSRIFVSPQKKEKSKDKASKSSRTSFVDFWVEVVDNGLFAAASSEERKYWGFLLFIKTLNEAPQSFASLVFTKNLIRCLMNQLAVEDRYLHRMAVKAAKTIQGRVSKEPEFAAAAINGLMGPTGTVNFDQITKTKTVEKIVAEADEESLKQIVVLFERLIAAPGTDDIKAAASSRQNLANLLVSIVRSRASVKAEEGDFHDAIEAILSIFVRFAYFVDKGENTQPPLTQATQELFRNRINSCLNSLIAARKDPASLPYAVVRKIRDAAESAEYGKFIIKMDETVREAIDGAFKSLKKLASKEKHSEKEISGVQAFKLLYSMTILQVYNGDGDAVSMLEELQFCYDKFMGKKSKDDTSDASDALVEILLSFASKPSQLFRRMSEQVFGAFADQVTADGLQSLISILEVKETLAGQQEMFEQQDDDEDEDMADVDDEEEEDSDVEVVDAKDEGSSDEGSDEGSGSEGSDEEDEDDDELAVFDAKLAEALGTHRADQDLKEDSEESDADMDDEEMEALDDQIVKVFRARNKATSKKKDKKDAKENMVNFKNRVLDLLEIYVKKCHSNILALDLLLPLLKLSRKSTVKQISGKANAVLREYTKLCKGSAIPAVESADPVWELLRDVHKEASYSGPPAHASSCSQASLLLAKVLVAHDKGAIAGIVDVYASTRKDQLLNKKCHVPPSFFTEWNNWCVSMSKQLKN</sequence>
<keyword evidence="8" id="KW-1185">Reference proteome</keyword>
<name>V5FVC0_BYSSN</name>
<dbReference type="HOGENOM" id="CLU_005212_1_0_1"/>
<dbReference type="GO" id="GO:0005730">
    <property type="term" value="C:nucleolus"/>
    <property type="evidence" value="ECO:0007669"/>
    <property type="project" value="InterPro"/>
</dbReference>
<evidence type="ECO:0000256" key="5">
    <source>
        <dbReference type="SAM" id="MobiDB-lite"/>
    </source>
</evidence>
<dbReference type="FunCoup" id="V5FVC0">
    <property type="interactions" value="324"/>
</dbReference>
<dbReference type="InParanoid" id="V5FVC0"/>
<dbReference type="InterPro" id="IPR007015">
    <property type="entry name" value="DNA_pol_V/MYBBP1A"/>
</dbReference>
<evidence type="ECO:0000256" key="2">
    <source>
        <dbReference type="ARBA" id="ARBA00006809"/>
    </source>
</evidence>
<dbReference type="InterPro" id="IPR024084">
    <property type="entry name" value="IsoPropMal-DH-like_dom"/>
</dbReference>
<dbReference type="Pfam" id="PF04931">
    <property type="entry name" value="DNA_pol_phi"/>
    <property type="match status" value="1"/>
</dbReference>
<dbReference type="Proteomes" id="UP000018001">
    <property type="component" value="Unassembled WGS sequence"/>
</dbReference>
<dbReference type="OrthoDB" id="342531at2759"/>
<comment type="similarity">
    <text evidence="2">Belongs to the MYBBP1A family.</text>
</comment>
<dbReference type="SUPFAM" id="SSF48371">
    <property type="entry name" value="ARM repeat"/>
    <property type="match status" value="1"/>
</dbReference>
<feature type="compositionally biased region" description="Acidic residues" evidence="5">
    <location>
        <begin position="1125"/>
        <end position="1134"/>
    </location>
</feature>
<comment type="subcellular location">
    <subcellularLocation>
        <location evidence="1">Nucleus</location>
    </subcellularLocation>
</comment>
<dbReference type="PANTHER" id="PTHR13213">
    <property type="entry name" value="MYB-BINDING PROTEIN 1A FAMILY MEMBER"/>
    <property type="match status" value="1"/>
</dbReference>
<evidence type="ECO:0000256" key="1">
    <source>
        <dbReference type="ARBA" id="ARBA00004123"/>
    </source>
</evidence>
<dbReference type="SUPFAM" id="SSF53659">
    <property type="entry name" value="Isocitrate/Isopropylmalate dehydrogenase-like"/>
    <property type="match status" value="1"/>
</dbReference>
<evidence type="ECO:0000313" key="8">
    <source>
        <dbReference type="Proteomes" id="UP000018001"/>
    </source>
</evidence>
<dbReference type="GO" id="GO:0000182">
    <property type="term" value="F:rDNA binding"/>
    <property type="evidence" value="ECO:0007669"/>
    <property type="project" value="TreeGrafter"/>
</dbReference>